<dbReference type="GO" id="GO:0051082">
    <property type="term" value="F:unfolded protein binding"/>
    <property type="evidence" value="ECO:0007669"/>
    <property type="project" value="TreeGrafter"/>
</dbReference>
<dbReference type="PRINTS" id="PR00297">
    <property type="entry name" value="CHAPERONIN10"/>
</dbReference>
<name>A0A4R3L3Q2_9BACL</name>
<dbReference type="FunFam" id="2.30.33.40:FF:000001">
    <property type="entry name" value="10 kDa chaperonin"/>
    <property type="match status" value="1"/>
</dbReference>
<gene>
    <name evidence="3" type="primary">groES</name>
    <name evidence="3" type="synonym">groS</name>
    <name evidence="5" type="ORF">EDD58_108117</name>
</gene>
<dbReference type="Proteomes" id="UP000294937">
    <property type="component" value="Unassembled WGS sequence"/>
</dbReference>
<dbReference type="GO" id="GO:0046872">
    <property type="term" value="F:metal ion binding"/>
    <property type="evidence" value="ECO:0007669"/>
    <property type="project" value="TreeGrafter"/>
</dbReference>
<dbReference type="PANTHER" id="PTHR10772:SF58">
    <property type="entry name" value="CO-CHAPERONIN GROES"/>
    <property type="match status" value="1"/>
</dbReference>
<dbReference type="InterPro" id="IPR018369">
    <property type="entry name" value="Chaprnonin_Cpn10_CS"/>
</dbReference>
<dbReference type="RefSeq" id="WP_131926071.1">
    <property type="nucleotide sequence ID" value="NZ_SMAG01000008.1"/>
</dbReference>
<dbReference type="SUPFAM" id="SSF50129">
    <property type="entry name" value="GroES-like"/>
    <property type="match status" value="1"/>
</dbReference>
<dbReference type="Pfam" id="PF00166">
    <property type="entry name" value="Cpn10"/>
    <property type="match status" value="1"/>
</dbReference>
<dbReference type="NCBIfam" id="NF001527">
    <property type="entry name" value="PRK00364.1-2"/>
    <property type="match status" value="1"/>
</dbReference>
<dbReference type="GO" id="GO:0005524">
    <property type="term" value="F:ATP binding"/>
    <property type="evidence" value="ECO:0007669"/>
    <property type="project" value="InterPro"/>
</dbReference>
<dbReference type="NCBIfam" id="NF001533">
    <property type="entry name" value="PRK00364.2-4"/>
    <property type="match status" value="1"/>
</dbReference>
<evidence type="ECO:0000256" key="3">
    <source>
        <dbReference type="HAMAP-Rule" id="MF_00580"/>
    </source>
</evidence>
<dbReference type="InterPro" id="IPR011032">
    <property type="entry name" value="GroES-like_sf"/>
</dbReference>
<comment type="function">
    <text evidence="3 4">Together with the chaperonin GroEL, plays an essential role in assisting protein folding. The GroEL-GroES system forms a nano-cage that allows encapsulation of the non-native substrate proteins and provides a physical environment optimized to promote and accelerate protein folding. GroES binds to the apical surface of the GroEL ring, thereby capping the opening of the GroEL channel.</text>
</comment>
<comment type="subunit">
    <text evidence="3">Heptamer of 7 subunits arranged in a ring. Interacts with the chaperonin GroEL.</text>
</comment>
<dbReference type="GO" id="GO:0044183">
    <property type="term" value="F:protein folding chaperone"/>
    <property type="evidence" value="ECO:0007669"/>
    <property type="project" value="InterPro"/>
</dbReference>
<comment type="caution">
    <text evidence="5">The sequence shown here is derived from an EMBL/GenBank/DDBJ whole genome shotgun (WGS) entry which is preliminary data.</text>
</comment>
<evidence type="ECO:0000256" key="2">
    <source>
        <dbReference type="ARBA" id="ARBA00023186"/>
    </source>
</evidence>
<dbReference type="OrthoDB" id="9806791at2"/>
<comment type="subcellular location">
    <subcellularLocation>
        <location evidence="3">Cytoplasm</location>
    </subcellularLocation>
</comment>
<dbReference type="CDD" id="cd00320">
    <property type="entry name" value="cpn10"/>
    <property type="match status" value="1"/>
</dbReference>
<keyword evidence="3" id="KW-0963">Cytoplasm</keyword>
<dbReference type="GO" id="GO:0005737">
    <property type="term" value="C:cytoplasm"/>
    <property type="evidence" value="ECO:0007669"/>
    <property type="project" value="UniProtKB-SubCell"/>
</dbReference>
<organism evidence="5 6">
    <name type="scientific">Hazenella coriacea</name>
    <dbReference type="NCBI Taxonomy" id="1179467"/>
    <lineage>
        <taxon>Bacteria</taxon>
        <taxon>Bacillati</taxon>
        <taxon>Bacillota</taxon>
        <taxon>Bacilli</taxon>
        <taxon>Bacillales</taxon>
        <taxon>Thermoactinomycetaceae</taxon>
        <taxon>Hazenella</taxon>
    </lineage>
</organism>
<dbReference type="EMBL" id="SMAG01000008">
    <property type="protein sequence ID" value="TCS93290.1"/>
    <property type="molecule type" value="Genomic_DNA"/>
</dbReference>
<evidence type="ECO:0000313" key="5">
    <source>
        <dbReference type="EMBL" id="TCS93290.1"/>
    </source>
</evidence>
<dbReference type="GO" id="GO:0051087">
    <property type="term" value="F:protein-folding chaperone binding"/>
    <property type="evidence" value="ECO:0007669"/>
    <property type="project" value="TreeGrafter"/>
</dbReference>
<comment type="similarity">
    <text evidence="1 3 4">Belongs to the GroES chaperonin family.</text>
</comment>
<dbReference type="PANTHER" id="PTHR10772">
    <property type="entry name" value="10 KDA HEAT SHOCK PROTEIN"/>
    <property type="match status" value="1"/>
</dbReference>
<proteinExistence type="inferred from homology"/>
<dbReference type="AlphaFoldDB" id="A0A4R3L3Q2"/>
<evidence type="ECO:0000313" key="6">
    <source>
        <dbReference type="Proteomes" id="UP000294937"/>
    </source>
</evidence>
<dbReference type="InterPro" id="IPR037124">
    <property type="entry name" value="Chaperonin_GroES_sf"/>
</dbReference>
<dbReference type="PROSITE" id="PS00681">
    <property type="entry name" value="CHAPERONINS_CPN10"/>
    <property type="match status" value="1"/>
</dbReference>
<keyword evidence="6" id="KW-1185">Reference proteome</keyword>
<dbReference type="Gene3D" id="2.30.33.40">
    <property type="entry name" value="GroES chaperonin"/>
    <property type="match status" value="1"/>
</dbReference>
<dbReference type="NCBIfam" id="NF001531">
    <property type="entry name" value="PRK00364.2-2"/>
    <property type="match status" value="1"/>
</dbReference>
<dbReference type="HAMAP" id="MF_00580">
    <property type="entry name" value="CH10"/>
    <property type="match status" value="1"/>
</dbReference>
<dbReference type="InterPro" id="IPR020818">
    <property type="entry name" value="Chaperonin_GroES"/>
</dbReference>
<dbReference type="SMART" id="SM00883">
    <property type="entry name" value="Cpn10"/>
    <property type="match status" value="1"/>
</dbReference>
<evidence type="ECO:0000256" key="1">
    <source>
        <dbReference type="ARBA" id="ARBA00006975"/>
    </source>
</evidence>
<sequence length="93" mass="10168">MIKPLGDRVVLEAIEKEEKTASGIVLPETAKEKPQEGRVVAVGSGHLDDGDRIALEVKEGDRVIFSKYAGTEVKYEGKEYLILRESDILAVIG</sequence>
<evidence type="ECO:0000256" key="4">
    <source>
        <dbReference type="RuleBase" id="RU000535"/>
    </source>
</evidence>
<dbReference type="NCBIfam" id="NF001530">
    <property type="entry name" value="PRK00364.1-6"/>
    <property type="match status" value="1"/>
</dbReference>
<accession>A0A4R3L3Q2</accession>
<reference evidence="5 6" key="1">
    <citation type="submission" date="2019-03" db="EMBL/GenBank/DDBJ databases">
        <title>Genomic Encyclopedia of Type Strains, Phase IV (KMG-IV): sequencing the most valuable type-strain genomes for metagenomic binning, comparative biology and taxonomic classification.</title>
        <authorList>
            <person name="Goeker M."/>
        </authorList>
    </citation>
    <scope>NUCLEOTIDE SEQUENCE [LARGE SCALE GENOMIC DNA]</scope>
    <source>
        <strain evidence="5 6">DSM 45707</strain>
    </source>
</reference>
<keyword evidence="2 3" id="KW-0143">Chaperone</keyword>
<protein>
    <recommendedName>
        <fullName evidence="3">Co-chaperonin GroES</fullName>
    </recommendedName>
    <alternativeName>
        <fullName evidence="3">10 kDa chaperonin</fullName>
    </alternativeName>
    <alternativeName>
        <fullName evidence="3">Chaperonin-10</fullName>
        <shortName evidence="3">Cpn10</shortName>
    </alternativeName>
</protein>
<dbReference type="NCBIfam" id="NF001534">
    <property type="entry name" value="PRK00364.2-5"/>
    <property type="match status" value="1"/>
</dbReference>